<comment type="caution">
    <text evidence="7">The sequence shown here is derived from an EMBL/GenBank/DDBJ whole genome shotgun (WGS) entry which is preliminary data.</text>
</comment>
<evidence type="ECO:0000256" key="4">
    <source>
        <dbReference type="ARBA" id="ARBA00023239"/>
    </source>
</evidence>
<name>A0A3A2ZWF9_9EURO</name>
<sequence>MSLDVPSTASPIPKPANTNLFPEHTIDHEQWKHRPPYQIQSDDEFGPVKWRGKCQCGQVTYNLNREKPLNAKYCHCRGCQVMHGMILILVDRKDATR</sequence>
<keyword evidence="4" id="KW-0456">Lyase</keyword>
<dbReference type="PROSITE" id="PS51891">
    <property type="entry name" value="CENP_V_GFA"/>
    <property type="match status" value="1"/>
</dbReference>
<evidence type="ECO:0000256" key="5">
    <source>
        <dbReference type="SAM" id="MobiDB-lite"/>
    </source>
</evidence>
<dbReference type="PANTHER" id="PTHR33337">
    <property type="entry name" value="GFA DOMAIN-CONTAINING PROTEIN"/>
    <property type="match status" value="1"/>
</dbReference>
<accession>A0A3A2ZWF9</accession>
<proteinExistence type="inferred from homology"/>
<dbReference type="GO" id="GO:0046872">
    <property type="term" value="F:metal ion binding"/>
    <property type="evidence" value="ECO:0007669"/>
    <property type="project" value="UniProtKB-KW"/>
</dbReference>
<dbReference type="Gene3D" id="3.90.1590.10">
    <property type="entry name" value="glutathione-dependent formaldehyde- activating enzyme (gfa)"/>
    <property type="match status" value="1"/>
</dbReference>
<evidence type="ECO:0000313" key="8">
    <source>
        <dbReference type="Proteomes" id="UP000266188"/>
    </source>
</evidence>
<comment type="similarity">
    <text evidence="1">Belongs to the Gfa family.</text>
</comment>
<dbReference type="InterPro" id="IPR006913">
    <property type="entry name" value="CENP-V/GFA"/>
</dbReference>
<feature type="domain" description="CENP-V/GFA" evidence="6">
    <location>
        <begin position="50"/>
        <end position="97"/>
    </location>
</feature>
<evidence type="ECO:0000313" key="7">
    <source>
        <dbReference type="EMBL" id="RJE27489.1"/>
    </source>
</evidence>
<dbReference type="GO" id="GO:0016846">
    <property type="term" value="F:carbon-sulfur lyase activity"/>
    <property type="evidence" value="ECO:0007669"/>
    <property type="project" value="InterPro"/>
</dbReference>
<keyword evidence="3" id="KW-0862">Zinc</keyword>
<gene>
    <name evidence="7" type="ORF">PHISCL_00223</name>
</gene>
<dbReference type="InterPro" id="IPR011057">
    <property type="entry name" value="Mss4-like_sf"/>
</dbReference>
<dbReference type="AlphaFoldDB" id="A0A3A2ZWF9"/>
<dbReference type="Pfam" id="PF04828">
    <property type="entry name" value="GFA"/>
    <property type="match status" value="1"/>
</dbReference>
<reference evidence="8" key="1">
    <citation type="submission" date="2017-02" db="EMBL/GenBank/DDBJ databases">
        <authorList>
            <person name="Tafer H."/>
            <person name="Lopandic K."/>
        </authorList>
    </citation>
    <scope>NUCLEOTIDE SEQUENCE [LARGE SCALE GENOMIC DNA]</scope>
    <source>
        <strain evidence="8">CBS 366.77</strain>
    </source>
</reference>
<protein>
    <recommendedName>
        <fullName evidence="6">CENP-V/GFA domain-containing protein</fullName>
    </recommendedName>
</protein>
<feature type="region of interest" description="Disordered" evidence="5">
    <location>
        <begin position="1"/>
        <end position="21"/>
    </location>
</feature>
<organism evidence="7 8">
    <name type="scientific">Aspergillus sclerotialis</name>
    <dbReference type="NCBI Taxonomy" id="2070753"/>
    <lineage>
        <taxon>Eukaryota</taxon>
        <taxon>Fungi</taxon>
        <taxon>Dikarya</taxon>
        <taxon>Ascomycota</taxon>
        <taxon>Pezizomycotina</taxon>
        <taxon>Eurotiomycetes</taxon>
        <taxon>Eurotiomycetidae</taxon>
        <taxon>Eurotiales</taxon>
        <taxon>Aspergillaceae</taxon>
        <taxon>Aspergillus</taxon>
        <taxon>Aspergillus subgen. Polypaecilum</taxon>
    </lineage>
</organism>
<dbReference type="PANTHER" id="PTHR33337:SF40">
    <property type="entry name" value="CENP-V_GFA DOMAIN-CONTAINING PROTEIN-RELATED"/>
    <property type="match status" value="1"/>
</dbReference>
<keyword evidence="8" id="KW-1185">Reference proteome</keyword>
<feature type="compositionally biased region" description="Polar residues" evidence="5">
    <location>
        <begin position="1"/>
        <end position="20"/>
    </location>
</feature>
<evidence type="ECO:0000256" key="2">
    <source>
        <dbReference type="ARBA" id="ARBA00022723"/>
    </source>
</evidence>
<dbReference type="STRING" id="2070753.A0A3A2ZWF9"/>
<dbReference type="EMBL" id="MVGC01000003">
    <property type="protein sequence ID" value="RJE27489.1"/>
    <property type="molecule type" value="Genomic_DNA"/>
</dbReference>
<dbReference type="OrthoDB" id="9970124at2759"/>
<evidence type="ECO:0000256" key="1">
    <source>
        <dbReference type="ARBA" id="ARBA00005495"/>
    </source>
</evidence>
<evidence type="ECO:0000256" key="3">
    <source>
        <dbReference type="ARBA" id="ARBA00022833"/>
    </source>
</evidence>
<dbReference type="Proteomes" id="UP000266188">
    <property type="component" value="Unassembled WGS sequence"/>
</dbReference>
<dbReference type="SUPFAM" id="SSF51316">
    <property type="entry name" value="Mss4-like"/>
    <property type="match status" value="1"/>
</dbReference>
<keyword evidence="2" id="KW-0479">Metal-binding</keyword>
<evidence type="ECO:0000259" key="6">
    <source>
        <dbReference type="PROSITE" id="PS51891"/>
    </source>
</evidence>